<proteinExistence type="predicted"/>
<keyword evidence="2" id="KW-1185">Reference proteome</keyword>
<evidence type="ECO:0000313" key="1">
    <source>
        <dbReference type="EMBL" id="KAF4633764.1"/>
    </source>
</evidence>
<reference evidence="1 2" key="1">
    <citation type="submission" date="2020-03" db="EMBL/GenBank/DDBJ databases">
        <title>Draft Genome Sequence of Cudoniella acicularis.</title>
        <authorList>
            <person name="Buettner E."/>
            <person name="Kellner H."/>
        </authorList>
    </citation>
    <scope>NUCLEOTIDE SEQUENCE [LARGE SCALE GENOMIC DNA]</scope>
    <source>
        <strain evidence="1 2">DSM 108380</strain>
    </source>
</reference>
<evidence type="ECO:0000313" key="2">
    <source>
        <dbReference type="Proteomes" id="UP000566819"/>
    </source>
</evidence>
<comment type="caution">
    <text evidence="1">The sequence shown here is derived from an EMBL/GenBank/DDBJ whole genome shotgun (WGS) entry which is preliminary data.</text>
</comment>
<dbReference type="EMBL" id="JAAMPI010000234">
    <property type="protein sequence ID" value="KAF4633764.1"/>
    <property type="molecule type" value="Genomic_DNA"/>
</dbReference>
<name>A0A8H4W7J1_9HELO</name>
<protein>
    <submittedName>
        <fullName evidence="1">Uncharacterized protein</fullName>
    </submittedName>
</protein>
<organism evidence="1 2">
    <name type="scientific">Cudoniella acicularis</name>
    <dbReference type="NCBI Taxonomy" id="354080"/>
    <lineage>
        <taxon>Eukaryota</taxon>
        <taxon>Fungi</taxon>
        <taxon>Dikarya</taxon>
        <taxon>Ascomycota</taxon>
        <taxon>Pezizomycotina</taxon>
        <taxon>Leotiomycetes</taxon>
        <taxon>Helotiales</taxon>
        <taxon>Tricladiaceae</taxon>
        <taxon>Cudoniella</taxon>
    </lineage>
</organism>
<accession>A0A8H4W7J1</accession>
<dbReference type="Proteomes" id="UP000566819">
    <property type="component" value="Unassembled WGS sequence"/>
</dbReference>
<dbReference type="AlphaFoldDB" id="A0A8H4W7J1"/>
<gene>
    <name evidence="1" type="ORF">G7Y89_g4350</name>
</gene>
<sequence length="483" mass="54597">MGPGAQHNSDASMLDTPEDIPLVEQRLQHHDVEMIISAGNGDVAAQDYIESDDESNTQTALLRAGNFSSPPDQCYIQSLRHSHITAYSQLRMRRDRLVNRLQNLELEHKGLHRGRFSVAYCCHLLEQIINALDRWIVDLEELIPTIAEECCQRRCFANLAKEYPWDSILVQELVEKRMKLYTEAVKKADGATGQQTEISIPEITQRDLVELINRCPSTDHQDWLFQNVGLRCFSPVYQRIRIGTFSNSRANSSDSNPGVREDLWIKIKPLDTPLGQVSYEAIQILAILPFQYVSLQQLKKDVQNHPLQGAESTMRQVTSLIARNQHCLCPREDDGSVSTHERGFHSLDKSNDDANLRGFKAILDRASPAVPGMSKSGRSIVRRDYNDDNYYANIGFAEEDEKSEGYNPLKHRCKETGNQSKFLLHLAAKGKLSIQDGGYDEDLTVENMQSLLLPGLKMSSRLMTYVLNALPALREDILFVNAG</sequence>